<sequence length="227" mass="24823">MSSGANGPPPRQTSGSVNDFGKASRSGLNTNDDGGDAVVSADRGEKGEEKDLRQAGRPAGRLAGWPAGRSTARQQVEERRRCCALPISYDRVYERLTKPAGTIGQPCCFQTRIRARGSARREKGEPPPRSGSKHRYVTLSYLAWSFEKELESEREREREIGHLPSAARVTGAMNYTLDIILWQLLNGRGATNERDDESNKSAASADKRGHGEKQGDIKTGGRTPAER</sequence>
<dbReference type="InParanoid" id="F4WKR1"/>
<reference evidence="2" key="1">
    <citation type="submission" date="2011-02" db="EMBL/GenBank/DDBJ databases">
        <title>The genome of the leaf-cutting ant Acromyrmex echinatior suggests key adaptations to social evolution and fungus farming.</title>
        <authorList>
            <person name="Nygaard S."/>
            <person name="Zhang G."/>
        </authorList>
    </citation>
    <scope>NUCLEOTIDE SEQUENCE</scope>
</reference>
<protein>
    <submittedName>
        <fullName evidence="2">Uncharacterized protein</fullName>
    </submittedName>
</protein>
<feature type="compositionally biased region" description="Basic and acidic residues" evidence="1">
    <location>
        <begin position="191"/>
        <end position="216"/>
    </location>
</feature>
<evidence type="ECO:0000313" key="3">
    <source>
        <dbReference type="Proteomes" id="UP000007755"/>
    </source>
</evidence>
<feature type="region of interest" description="Disordered" evidence="1">
    <location>
        <begin position="1"/>
        <end position="77"/>
    </location>
</feature>
<accession>F4WKR1</accession>
<feature type="compositionally biased region" description="Basic and acidic residues" evidence="1">
    <location>
        <begin position="42"/>
        <end position="54"/>
    </location>
</feature>
<name>F4WKR1_ACREC</name>
<dbReference type="Proteomes" id="UP000007755">
    <property type="component" value="Unassembled WGS sequence"/>
</dbReference>
<dbReference type="AlphaFoldDB" id="F4WKR1"/>
<evidence type="ECO:0000256" key="1">
    <source>
        <dbReference type="SAM" id="MobiDB-lite"/>
    </source>
</evidence>
<gene>
    <name evidence="2" type="ORF">G5I_06331</name>
</gene>
<feature type="region of interest" description="Disordered" evidence="1">
    <location>
        <begin position="190"/>
        <end position="227"/>
    </location>
</feature>
<evidence type="ECO:0000313" key="2">
    <source>
        <dbReference type="EMBL" id="EGI65153.1"/>
    </source>
</evidence>
<dbReference type="EMBL" id="GL888206">
    <property type="protein sequence ID" value="EGI65153.1"/>
    <property type="molecule type" value="Genomic_DNA"/>
</dbReference>
<organism evidence="3">
    <name type="scientific">Acromyrmex echinatior</name>
    <name type="common">Panamanian leafcutter ant</name>
    <name type="synonym">Acromyrmex octospinosus echinatior</name>
    <dbReference type="NCBI Taxonomy" id="103372"/>
    <lineage>
        <taxon>Eukaryota</taxon>
        <taxon>Metazoa</taxon>
        <taxon>Ecdysozoa</taxon>
        <taxon>Arthropoda</taxon>
        <taxon>Hexapoda</taxon>
        <taxon>Insecta</taxon>
        <taxon>Pterygota</taxon>
        <taxon>Neoptera</taxon>
        <taxon>Endopterygota</taxon>
        <taxon>Hymenoptera</taxon>
        <taxon>Apocrita</taxon>
        <taxon>Aculeata</taxon>
        <taxon>Formicoidea</taxon>
        <taxon>Formicidae</taxon>
        <taxon>Myrmicinae</taxon>
        <taxon>Acromyrmex</taxon>
    </lineage>
</organism>
<proteinExistence type="predicted"/>
<keyword evidence="3" id="KW-1185">Reference proteome</keyword>